<keyword evidence="5 8" id="KW-0378">Hydrolase</keyword>
<dbReference type="PROSITE" id="PS00483">
    <property type="entry name" value="DIHYDROOROTASE_2"/>
    <property type="match status" value="1"/>
</dbReference>
<evidence type="ECO:0000256" key="1">
    <source>
        <dbReference type="ARBA" id="ARBA00001947"/>
    </source>
</evidence>
<evidence type="ECO:0000313" key="9">
    <source>
        <dbReference type="Proteomes" id="UP000423756"/>
    </source>
</evidence>
<dbReference type="Pfam" id="PF01979">
    <property type="entry name" value="Amidohydro_1"/>
    <property type="match status" value="1"/>
</dbReference>
<accession>A0A7V7NQ06</accession>
<comment type="cofactor">
    <cofactor evidence="1">
        <name>Zn(2+)</name>
        <dbReference type="ChEBI" id="CHEBI:29105"/>
    </cofactor>
</comment>
<dbReference type="Gene3D" id="3.20.20.140">
    <property type="entry name" value="Metal-dependent hydrolases"/>
    <property type="match status" value="1"/>
</dbReference>
<dbReference type="GO" id="GO:0006145">
    <property type="term" value="P:purine nucleobase catabolic process"/>
    <property type="evidence" value="ECO:0007669"/>
    <property type="project" value="TreeGrafter"/>
</dbReference>
<evidence type="ECO:0000256" key="2">
    <source>
        <dbReference type="ARBA" id="ARBA00002368"/>
    </source>
</evidence>
<dbReference type="GeneID" id="77341213"/>
<dbReference type="InterPro" id="IPR002195">
    <property type="entry name" value="Dihydroorotase_CS"/>
</dbReference>
<protein>
    <submittedName>
        <fullName evidence="8">Dihydroorotase</fullName>
        <ecNumber evidence="8">3.5.2.3</ecNumber>
    </submittedName>
</protein>
<dbReference type="GO" id="GO:0004038">
    <property type="term" value="F:allantoinase activity"/>
    <property type="evidence" value="ECO:0007669"/>
    <property type="project" value="TreeGrafter"/>
</dbReference>
<dbReference type="GO" id="GO:0046872">
    <property type="term" value="F:metal ion binding"/>
    <property type="evidence" value="ECO:0007669"/>
    <property type="project" value="UniProtKB-KW"/>
</dbReference>
<dbReference type="GO" id="GO:0005737">
    <property type="term" value="C:cytoplasm"/>
    <property type="evidence" value="ECO:0007669"/>
    <property type="project" value="TreeGrafter"/>
</dbReference>
<dbReference type="EC" id="3.5.2.3" evidence="8"/>
<dbReference type="PANTHER" id="PTHR43668:SF4">
    <property type="entry name" value="ALLANTOINASE"/>
    <property type="match status" value="1"/>
</dbReference>
<feature type="domain" description="Amidohydrolase-related" evidence="7">
    <location>
        <begin position="51"/>
        <end position="422"/>
    </location>
</feature>
<comment type="similarity">
    <text evidence="3">Belongs to the metallo-dependent hydrolases superfamily. DHOase family. Class I DHOase subfamily.</text>
</comment>
<proteinExistence type="inferred from homology"/>
<dbReference type="NCBIfam" id="NF006688">
    <property type="entry name" value="PRK09236.1"/>
    <property type="match status" value="1"/>
</dbReference>
<dbReference type="InterPro" id="IPR050138">
    <property type="entry name" value="DHOase/Allantoinase_Hydrolase"/>
</dbReference>
<dbReference type="EMBL" id="VZPX01000080">
    <property type="protein sequence ID" value="KAB0467105.1"/>
    <property type="molecule type" value="Genomic_DNA"/>
</dbReference>
<dbReference type="PANTHER" id="PTHR43668">
    <property type="entry name" value="ALLANTOINASE"/>
    <property type="match status" value="1"/>
</dbReference>
<dbReference type="GO" id="GO:0004151">
    <property type="term" value="F:dihydroorotase activity"/>
    <property type="evidence" value="ECO:0007669"/>
    <property type="project" value="UniProtKB-EC"/>
</dbReference>
<evidence type="ECO:0000256" key="4">
    <source>
        <dbReference type="ARBA" id="ARBA00022723"/>
    </source>
</evidence>
<dbReference type="RefSeq" id="WP_137409066.1">
    <property type="nucleotide sequence ID" value="NZ_AP025465.1"/>
</dbReference>
<dbReference type="Proteomes" id="UP000423756">
    <property type="component" value="Unassembled WGS sequence"/>
</dbReference>
<dbReference type="AlphaFoldDB" id="A0A7V7NQ06"/>
<dbReference type="CDD" id="cd01318">
    <property type="entry name" value="DHOase_IIb"/>
    <property type="match status" value="1"/>
</dbReference>
<name>A0A7V7NQ06_9VIBR</name>
<dbReference type="SUPFAM" id="SSF51338">
    <property type="entry name" value="Composite domain of metallo-dependent hydrolases"/>
    <property type="match status" value="1"/>
</dbReference>
<comment type="function">
    <text evidence="2">Catalyzes the reversible cyclization of carbamoyl aspartate to dihydroorotate.</text>
</comment>
<evidence type="ECO:0000256" key="3">
    <source>
        <dbReference type="ARBA" id="ARBA00010286"/>
    </source>
</evidence>
<gene>
    <name evidence="8" type="ORF">F7Q91_23685</name>
</gene>
<dbReference type="InterPro" id="IPR032466">
    <property type="entry name" value="Metal_Hydrolase"/>
</dbReference>
<sequence>MPATLIKNAYVVNEGTITETDVLIVDQRIEKVASNIQPNSNCEVIEAKGCYLIPGMIDDQVHFREPGLTHKGSIATESRAAVAGGITSYMEMPNVTPATTNIEALEKKFDIAAQSSLANYSFYLGATEDNLDQIKKLDPTKHCGVKVFMGASTGNLLVEDPQALDAIFRDSPVLIVTHCESGPVIAKNQEQLRKDKADLTIEDHPILGDDKACYASSCYAVELAKKHNSQLHVLHITTEKELALFDKGPIEGKRITAEACVHHLWFSNEDYPRLGNQIKCNPAIKSPGDRDALLEALNTGEIDIIATDHAPHTWQEKQVPYEQAPAGLPLVQHALLTLFDHVHAGTMTIEQVVEKTAHNPSIRYAIQERGYIREGYFADLVLVDPLATTLVSNENSLHQCGWSPFAGHEFSAQIKHTWVNGAKVYSNPESPDNQNTPTADTSKEIPGDMVTPAMRLSFDR</sequence>
<evidence type="ECO:0000313" key="8">
    <source>
        <dbReference type="EMBL" id="KAB0467105.1"/>
    </source>
</evidence>
<dbReference type="InterPro" id="IPR011059">
    <property type="entry name" value="Metal-dep_hydrolase_composite"/>
</dbReference>
<comment type="caution">
    <text evidence="8">The sequence shown here is derived from an EMBL/GenBank/DDBJ whole genome shotgun (WGS) entry which is preliminary data.</text>
</comment>
<organism evidence="8 9">
    <name type="scientific">Vibrio chagasii</name>
    <dbReference type="NCBI Taxonomy" id="170679"/>
    <lineage>
        <taxon>Bacteria</taxon>
        <taxon>Pseudomonadati</taxon>
        <taxon>Pseudomonadota</taxon>
        <taxon>Gammaproteobacteria</taxon>
        <taxon>Vibrionales</taxon>
        <taxon>Vibrionaceae</taxon>
        <taxon>Vibrio</taxon>
    </lineage>
</organism>
<reference evidence="8 9" key="1">
    <citation type="submission" date="2019-09" db="EMBL/GenBank/DDBJ databases">
        <title>Draft genome sequences of 48 bacterial type strains from the CCUG.</title>
        <authorList>
            <person name="Tunovic T."/>
            <person name="Pineiro-Iglesias B."/>
            <person name="Unosson C."/>
            <person name="Inganas E."/>
            <person name="Ohlen M."/>
            <person name="Cardew S."/>
            <person name="Jensie-Markopoulos S."/>
            <person name="Salva-Serra F."/>
            <person name="Jaen-Luchoro D."/>
            <person name="Karlsson R."/>
            <person name="Svensson-Stadler L."/>
            <person name="Chun J."/>
            <person name="Moore E."/>
        </authorList>
    </citation>
    <scope>NUCLEOTIDE SEQUENCE [LARGE SCALE GENOMIC DNA]</scope>
    <source>
        <strain evidence="8 9">CCUG 48643</strain>
    </source>
</reference>
<feature type="compositionally biased region" description="Polar residues" evidence="6">
    <location>
        <begin position="427"/>
        <end position="440"/>
    </location>
</feature>
<evidence type="ECO:0000259" key="7">
    <source>
        <dbReference type="Pfam" id="PF01979"/>
    </source>
</evidence>
<dbReference type="Gene3D" id="2.30.40.10">
    <property type="entry name" value="Urease, subunit C, domain 1"/>
    <property type="match status" value="1"/>
</dbReference>
<dbReference type="SUPFAM" id="SSF51556">
    <property type="entry name" value="Metallo-dependent hydrolases"/>
    <property type="match status" value="1"/>
</dbReference>
<keyword evidence="4" id="KW-0479">Metal-binding</keyword>
<evidence type="ECO:0000256" key="5">
    <source>
        <dbReference type="ARBA" id="ARBA00022801"/>
    </source>
</evidence>
<dbReference type="InterPro" id="IPR006680">
    <property type="entry name" value="Amidohydro-rel"/>
</dbReference>
<evidence type="ECO:0000256" key="6">
    <source>
        <dbReference type="SAM" id="MobiDB-lite"/>
    </source>
</evidence>
<feature type="region of interest" description="Disordered" evidence="6">
    <location>
        <begin position="423"/>
        <end position="447"/>
    </location>
</feature>